<name>A0A5N6XM95_9EURO</name>
<reference evidence="2" key="1">
    <citation type="submission" date="2019-04" db="EMBL/GenBank/DDBJ databases">
        <title>Friends and foes A comparative genomics study of 23 Aspergillus species from section Flavi.</title>
        <authorList>
            <consortium name="DOE Joint Genome Institute"/>
            <person name="Kjaerbolling I."/>
            <person name="Vesth T."/>
            <person name="Frisvad J.C."/>
            <person name="Nybo J.L."/>
            <person name="Theobald S."/>
            <person name="Kildgaard S."/>
            <person name="Isbrandt T."/>
            <person name="Kuo A."/>
            <person name="Sato A."/>
            <person name="Lyhne E.K."/>
            <person name="Kogle M.E."/>
            <person name="Wiebenga A."/>
            <person name="Kun R.S."/>
            <person name="Lubbers R.J."/>
            <person name="Makela M.R."/>
            <person name="Barry K."/>
            <person name="Chovatia M."/>
            <person name="Clum A."/>
            <person name="Daum C."/>
            <person name="Haridas S."/>
            <person name="He G."/>
            <person name="LaButti K."/>
            <person name="Lipzen A."/>
            <person name="Mondo S."/>
            <person name="Riley R."/>
            <person name="Salamov A."/>
            <person name="Simmons B.A."/>
            <person name="Magnuson J.K."/>
            <person name="Henrissat B."/>
            <person name="Mortensen U.H."/>
            <person name="Larsen T.O."/>
            <person name="Devries R.P."/>
            <person name="Grigoriev I.V."/>
            <person name="Machida M."/>
            <person name="Baker S.E."/>
            <person name="Andersen M.R."/>
        </authorList>
    </citation>
    <scope>NUCLEOTIDE SEQUENCE</scope>
    <source>
        <strain evidence="2">CBS 117612</strain>
    </source>
</reference>
<evidence type="ECO:0000256" key="1">
    <source>
        <dbReference type="SAM" id="MobiDB-lite"/>
    </source>
</evidence>
<accession>A0A5N6XM95</accession>
<dbReference type="AlphaFoldDB" id="A0A5N6XM95"/>
<dbReference type="OrthoDB" id="4439444at2759"/>
<feature type="region of interest" description="Disordered" evidence="1">
    <location>
        <begin position="1"/>
        <end position="47"/>
    </location>
</feature>
<evidence type="ECO:0000313" key="2">
    <source>
        <dbReference type="EMBL" id="KAE8334301.1"/>
    </source>
</evidence>
<feature type="compositionally biased region" description="Polar residues" evidence="1">
    <location>
        <begin position="8"/>
        <end position="35"/>
    </location>
</feature>
<organism evidence="2">
    <name type="scientific">Aspergillus arachidicola</name>
    <dbReference type="NCBI Taxonomy" id="656916"/>
    <lineage>
        <taxon>Eukaryota</taxon>
        <taxon>Fungi</taxon>
        <taxon>Dikarya</taxon>
        <taxon>Ascomycota</taxon>
        <taxon>Pezizomycotina</taxon>
        <taxon>Eurotiomycetes</taxon>
        <taxon>Eurotiomycetidae</taxon>
        <taxon>Eurotiales</taxon>
        <taxon>Aspergillaceae</taxon>
        <taxon>Aspergillus</taxon>
        <taxon>Aspergillus subgen. Circumdati</taxon>
    </lineage>
</organism>
<dbReference type="Proteomes" id="UP000325558">
    <property type="component" value="Unassembled WGS sequence"/>
</dbReference>
<proteinExistence type="predicted"/>
<protein>
    <submittedName>
        <fullName evidence="2">Uncharacterized protein</fullName>
    </submittedName>
</protein>
<gene>
    <name evidence="2" type="ORF">BDV24DRAFT_146078</name>
</gene>
<sequence>MVQENHHSLGSLTEKTLRSNSNLSNEINANDNNQVDPTADPRSPAATAATAEYADYYREFLNELVDSIRNEDQAMVARIVGLIRSGASQDEVLGAIRSANS</sequence>
<dbReference type="EMBL" id="ML737305">
    <property type="protein sequence ID" value="KAE8334301.1"/>
    <property type="molecule type" value="Genomic_DNA"/>
</dbReference>
<feature type="compositionally biased region" description="Low complexity" evidence="1">
    <location>
        <begin position="36"/>
        <end position="47"/>
    </location>
</feature>